<dbReference type="Proteomes" id="UP000001027">
    <property type="component" value="Chromosome"/>
</dbReference>
<evidence type="ECO:0000256" key="9">
    <source>
        <dbReference type="PIRSR" id="PIRSR000429-1"/>
    </source>
</evidence>
<proteinExistence type="inferred from homology"/>
<dbReference type="HOGENOM" id="CLU_031026_1_1_4"/>
<evidence type="ECO:0000256" key="7">
    <source>
        <dbReference type="ARBA" id="ARBA00023140"/>
    </source>
</evidence>
<keyword evidence="8 10" id="KW-0012">Acyltransferase</keyword>
<dbReference type="PANTHER" id="PTHR43853:SF8">
    <property type="entry name" value="3-KETOACYL-COA THIOLASE, PEROXISOMAL"/>
    <property type="match status" value="1"/>
</dbReference>
<dbReference type="eggNOG" id="COG0183">
    <property type="taxonomic scope" value="Bacteria"/>
</dbReference>
<evidence type="ECO:0000256" key="6">
    <source>
        <dbReference type="ARBA" id="ARBA00023098"/>
    </source>
</evidence>
<dbReference type="PIRSF" id="PIRSF000429">
    <property type="entry name" value="Ac-CoA_Ac_transf"/>
    <property type="match status" value="1"/>
</dbReference>
<dbReference type="GO" id="GO:0006635">
    <property type="term" value="P:fatty acid beta-oxidation"/>
    <property type="evidence" value="ECO:0007669"/>
    <property type="project" value="TreeGrafter"/>
</dbReference>
<dbReference type="InterPro" id="IPR020616">
    <property type="entry name" value="Thiolase_N"/>
</dbReference>
<feature type="domain" description="Thiolase N-terminal" evidence="11">
    <location>
        <begin position="16"/>
        <end position="272"/>
    </location>
</feature>
<keyword evidence="6" id="KW-0443">Lipid metabolism</keyword>
<protein>
    <submittedName>
        <fullName evidence="13">Probable thiolase</fullName>
    </submittedName>
</protein>
<dbReference type="CDD" id="cd00751">
    <property type="entry name" value="thiolase"/>
    <property type="match status" value="1"/>
</dbReference>
<keyword evidence="4" id="KW-0276">Fatty acid metabolism</keyword>
<evidence type="ECO:0000256" key="8">
    <source>
        <dbReference type="ARBA" id="ARBA00023315"/>
    </source>
</evidence>
<feature type="active site" description="Proton acceptor" evidence="9">
    <location>
        <position position="390"/>
    </location>
</feature>
<keyword evidence="3 10" id="KW-0808">Transferase</keyword>
<dbReference type="Gene3D" id="3.40.47.10">
    <property type="match status" value="1"/>
</dbReference>
<dbReference type="GO" id="GO:0005737">
    <property type="term" value="C:cytoplasm"/>
    <property type="evidence" value="ECO:0007669"/>
    <property type="project" value="UniProtKB-ARBA"/>
</dbReference>
<evidence type="ECO:0000313" key="13">
    <source>
        <dbReference type="EMBL" id="CAE35167.1"/>
    </source>
</evidence>
<dbReference type="GO" id="GO:0003988">
    <property type="term" value="F:acetyl-CoA C-acyltransferase activity"/>
    <property type="evidence" value="ECO:0007669"/>
    <property type="project" value="UniProtKB-ARBA"/>
</dbReference>
<dbReference type="NCBIfam" id="TIGR01930">
    <property type="entry name" value="AcCoA-C-Actrans"/>
    <property type="match status" value="1"/>
</dbReference>
<dbReference type="InterPro" id="IPR020613">
    <property type="entry name" value="Thiolase_CS"/>
</dbReference>
<keyword evidence="7" id="KW-0576">Peroxisome</keyword>
<keyword evidence="5" id="KW-0809">Transit peptide</keyword>
<feature type="domain" description="Thiolase C-terminal" evidence="12">
    <location>
        <begin position="282"/>
        <end position="402"/>
    </location>
</feature>
<reference evidence="13 14" key="1">
    <citation type="journal article" date="2003" name="Nat. Genet.">
        <title>Comparative analysis of the genome sequences of Bordetella pertussis, Bordetella parapertussis and Bordetella bronchiseptica.</title>
        <authorList>
            <person name="Parkhill J."/>
            <person name="Sebaihia M."/>
            <person name="Preston A."/>
            <person name="Murphy L.D."/>
            <person name="Thomson N.R."/>
            <person name="Harris D.E."/>
            <person name="Holden M.T.G."/>
            <person name="Churcher C.M."/>
            <person name="Bentley S.D."/>
            <person name="Mungall K.L."/>
            <person name="Cerdeno-Tarraga A.-M."/>
            <person name="Temple L."/>
            <person name="James K.D."/>
            <person name="Harris B."/>
            <person name="Quail M.A."/>
            <person name="Achtman M."/>
            <person name="Atkin R."/>
            <person name="Baker S."/>
            <person name="Basham D."/>
            <person name="Bason N."/>
            <person name="Cherevach I."/>
            <person name="Chillingworth T."/>
            <person name="Collins M."/>
            <person name="Cronin A."/>
            <person name="Davis P."/>
            <person name="Doggett J."/>
            <person name="Feltwell T."/>
            <person name="Goble A."/>
            <person name="Hamlin N."/>
            <person name="Hauser H."/>
            <person name="Holroyd S."/>
            <person name="Jagels K."/>
            <person name="Leather S."/>
            <person name="Moule S."/>
            <person name="Norberczak H."/>
            <person name="O'Neil S."/>
            <person name="Ormond D."/>
            <person name="Price C."/>
            <person name="Rabbinowitsch E."/>
            <person name="Rutter S."/>
            <person name="Sanders M."/>
            <person name="Saunders D."/>
            <person name="Seeger K."/>
            <person name="Sharp S."/>
            <person name="Simmonds M."/>
            <person name="Skelton J."/>
            <person name="Squares R."/>
            <person name="Squares S."/>
            <person name="Stevens K."/>
            <person name="Unwin L."/>
            <person name="Whitehead S."/>
            <person name="Barrell B.G."/>
            <person name="Maskell D.J."/>
        </authorList>
    </citation>
    <scope>NUCLEOTIDE SEQUENCE [LARGE SCALE GENOMIC DNA]</scope>
    <source>
        <strain evidence="13 14">ATCC BAA-588 / NCTC 13252 / RB50</strain>
    </source>
</reference>
<dbReference type="Pfam" id="PF00108">
    <property type="entry name" value="Thiolase_N"/>
    <property type="match status" value="1"/>
</dbReference>
<dbReference type="AlphaFoldDB" id="A0A0H3LRR4"/>
<dbReference type="GO" id="GO:0010124">
    <property type="term" value="P:phenylacetate catabolic process"/>
    <property type="evidence" value="ECO:0007669"/>
    <property type="project" value="TreeGrafter"/>
</dbReference>
<evidence type="ECO:0000256" key="4">
    <source>
        <dbReference type="ARBA" id="ARBA00022832"/>
    </source>
</evidence>
<evidence type="ECO:0000256" key="10">
    <source>
        <dbReference type="RuleBase" id="RU003557"/>
    </source>
</evidence>
<evidence type="ECO:0000259" key="11">
    <source>
        <dbReference type="Pfam" id="PF00108"/>
    </source>
</evidence>
<dbReference type="KEGG" id="bbr:BB4804"/>
<gene>
    <name evidence="13" type="ordered locus">BB4804</name>
</gene>
<dbReference type="PROSITE" id="PS00737">
    <property type="entry name" value="THIOLASE_2"/>
    <property type="match status" value="1"/>
</dbReference>
<evidence type="ECO:0000256" key="5">
    <source>
        <dbReference type="ARBA" id="ARBA00022946"/>
    </source>
</evidence>
<evidence type="ECO:0000256" key="3">
    <source>
        <dbReference type="ARBA" id="ARBA00022679"/>
    </source>
</evidence>
<dbReference type="InterPro" id="IPR002155">
    <property type="entry name" value="Thiolase"/>
</dbReference>
<dbReference type="InterPro" id="IPR050215">
    <property type="entry name" value="Thiolase-like_sf_Thiolase"/>
</dbReference>
<dbReference type="FunFam" id="3.40.47.10:FF:000010">
    <property type="entry name" value="Acetyl-CoA acetyltransferase (Thiolase)"/>
    <property type="match status" value="1"/>
</dbReference>
<accession>A0A0H3LRR4</accession>
<dbReference type="PANTHER" id="PTHR43853">
    <property type="entry name" value="3-KETOACYL-COA THIOLASE, PEROXISOMAL"/>
    <property type="match status" value="1"/>
</dbReference>
<dbReference type="Pfam" id="PF02803">
    <property type="entry name" value="Thiolase_C"/>
    <property type="match status" value="1"/>
</dbReference>
<feature type="active site" description="Proton acceptor" evidence="9">
    <location>
        <position position="360"/>
    </location>
</feature>
<evidence type="ECO:0000256" key="1">
    <source>
        <dbReference type="ARBA" id="ARBA00004275"/>
    </source>
</evidence>
<sequence>MTGTFSTGDSKMLDAVIVSTARTPIGKARRGALNLTHGADLGAHAIRHAVLRAGLEAGEVEDVILGCGYPEGGTGRNVARLSALRAGMPVTVSGMTVQRACSSGLQAIAIAAGRIRTEGVPAIVAGGVESVSLVLDHINRSSHRNEWLSAHLPGIDMTMIETADLVAQRYGITREAQDEYALRSQRLTAAAQEAGRFEHEIAPIRTTMRTIDPATGEAVLRQVECARDEGARPDTSLDNLARLAPVRGDGQFVTAGNASQLSDGAAACVLMSGREAARRGLEPLGVFRGFATAGCEPQEMGIGPVLAVPRLLERQGLTVDDIDLWELNEAFACQVLYCRDRLGIPDARLNVDGGAISIGHPFGMSGARMVGHALIEGRRRGARYVVVTMCVGGGMGAAGLLEVQQ</sequence>
<dbReference type="InterPro" id="IPR020617">
    <property type="entry name" value="Thiolase_C"/>
</dbReference>
<evidence type="ECO:0000256" key="2">
    <source>
        <dbReference type="ARBA" id="ARBA00010982"/>
    </source>
</evidence>
<comment type="subcellular location">
    <subcellularLocation>
        <location evidence="1">Peroxisome</location>
    </subcellularLocation>
</comment>
<feature type="active site" description="Acyl-thioester intermediate" evidence="9">
    <location>
        <position position="101"/>
    </location>
</feature>
<organism evidence="13 14">
    <name type="scientific">Bordetella bronchiseptica (strain ATCC BAA-588 / NCTC 13252 / RB50)</name>
    <name type="common">Alcaligenes bronchisepticus</name>
    <dbReference type="NCBI Taxonomy" id="257310"/>
    <lineage>
        <taxon>Bacteria</taxon>
        <taxon>Pseudomonadati</taxon>
        <taxon>Pseudomonadota</taxon>
        <taxon>Betaproteobacteria</taxon>
        <taxon>Burkholderiales</taxon>
        <taxon>Alcaligenaceae</taxon>
        <taxon>Bordetella</taxon>
    </lineage>
</organism>
<dbReference type="SUPFAM" id="SSF53901">
    <property type="entry name" value="Thiolase-like"/>
    <property type="match status" value="2"/>
</dbReference>
<comment type="similarity">
    <text evidence="2 10">Belongs to the thiolase-like superfamily. Thiolase family.</text>
</comment>
<dbReference type="EMBL" id="BX640451">
    <property type="protein sequence ID" value="CAE35167.1"/>
    <property type="molecule type" value="Genomic_DNA"/>
</dbReference>
<dbReference type="InterPro" id="IPR016039">
    <property type="entry name" value="Thiolase-like"/>
</dbReference>
<evidence type="ECO:0000313" key="14">
    <source>
        <dbReference type="Proteomes" id="UP000001027"/>
    </source>
</evidence>
<evidence type="ECO:0000259" key="12">
    <source>
        <dbReference type="Pfam" id="PF02803"/>
    </source>
</evidence>
<name>A0A0H3LRR4_BORBR</name>